<sequence>MSIPFATPEWVAAFKDAINASAAYREAAKTWEGDFWFIVEPEAGQPDRERKLMYLDLWHGECREAFLAQDESERNPEFRIWAPAKNWRRVINREIDPIKALMTNQLRLKGNFAKIMRSVRAAQELVLCAASVPTQFD</sequence>
<name>A0A2M8QAE1_9CHLR</name>
<reference evidence="2 3" key="1">
    <citation type="submission" date="2017-11" db="EMBL/GenBank/DDBJ databases">
        <title>Evolution of Phototrophy in the Chloroflexi Phylum Driven by Horizontal Gene Transfer.</title>
        <authorList>
            <person name="Ward L.M."/>
            <person name="Hemp J."/>
            <person name="Shih P.M."/>
            <person name="Mcglynn S.E."/>
            <person name="Fischer W."/>
        </authorList>
    </citation>
    <scope>NUCLEOTIDE SEQUENCE [LARGE SCALE GENOMIC DNA]</scope>
    <source>
        <strain evidence="2">JP3_7</strain>
    </source>
</reference>
<organism evidence="2 3">
    <name type="scientific">Candidatus Thermofonsia Clade 3 bacterium</name>
    <dbReference type="NCBI Taxonomy" id="2364212"/>
    <lineage>
        <taxon>Bacteria</taxon>
        <taxon>Bacillati</taxon>
        <taxon>Chloroflexota</taxon>
        <taxon>Candidatus Thermofontia</taxon>
        <taxon>Candidatus Thermofonsia Clade 3</taxon>
    </lineage>
</organism>
<dbReference type="SUPFAM" id="SSF55718">
    <property type="entry name" value="SCP-like"/>
    <property type="match status" value="1"/>
</dbReference>
<accession>A0A2M8QAE1</accession>
<dbReference type="Proteomes" id="UP000230790">
    <property type="component" value="Unassembled WGS sequence"/>
</dbReference>
<dbReference type="EMBL" id="PGTN01000097">
    <property type="protein sequence ID" value="PJF46768.1"/>
    <property type="molecule type" value="Genomic_DNA"/>
</dbReference>
<dbReference type="InterPro" id="IPR003033">
    <property type="entry name" value="SCP2_sterol-bd_dom"/>
</dbReference>
<proteinExistence type="predicted"/>
<evidence type="ECO:0000259" key="1">
    <source>
        <dbReference type="Pfam" id="PF02036"/>
    </source>
</evidence>
<dbReference type="InterPro" id="IPR036527">
    <property type="entry name" value="SCP2_sterol-bd_dom_sf"/>
</dbReference>
<evidence type="ECO:0000313" key="2">
    <source>
        <dbReference type="EMBL" id="PJF46768.1"/>
    </source>
</evidence>
<feature type="domain" description="SCP2" evidence="1">
    <location>
        <begin position="15"/>
        <end position="117"/>
    </location>
</feature>
<comment type="caution">
    <text evidence="2">The sequence shown here is derived from an EMBL/GenBank/DDBJ whole genome shotgun (WGS) entry which is preliminary data.</text>
</comment>
<protein>
    <recommendedName>
        <fullName evidence="1">SCP2 domain-containing protein</fullName>
    </recommendedName>
</protein>
<evidence type="ECO:0000313" key="3">
    <source>
        <dbReference type="Proteomes" id="UP000230790"/>
    </source>
</evidence>
<dbReference type="AlphaFoldDB" id="A0A2M8QAE1"/>
<dbReference type="Pfam" id="PF02036">
    <property type="entry name" value="SCP2"/>
    <property type="match status" value="1"/>
</dbReference>
<gene>
    <name evidence="2" type="ORF">CUN48_12070</name>
</gene>
<dbReference type="Gene3D" id="3.30.1050.10">
    <property type="entry name" value="SCP2 sterol-binding domain"/>
    <property type="match status" value="1"/>
</dbReference>